<protein>
    <submittedName>
        <fullName evidence="1">Uncharacterized protein</fullName>
    </submittedName>
</protein>
<dbReference type="AlphaFoldDB" id="A0A6H1ZHS8"/>
<gene>
    <name evidence="2" type="ORF">MM415A01959_0014</name>
    <name evidence="3" type="ORF">MM415B02182_0016</name>
    <name evidence="1" type="ORF">TM448A00527_0031</name>
    <name evidence="4" type="ORF">TM448B00869_0012</name>
</gene>
<reference evidence="1" key="1">
    <citation type="submission" date="2020-03" db="EMBL/GenBank/DDBJ databases">
        <title>The deep terrestrial virosphere.</title>
        <authorList>
            <person name="Holmfeldt K."/>
            <person name="Nilsson E."/>
            <person name="Simone D."/>
            <person name="Lopez-Fernandez M."/>
            <person name="Wu X."/>
            <person name="de Brujin I."/>
            <person name="Lundin D."/>
            <person name="Andersson A."/>
            <person name="Bertilsson S."/>
            <person name="Dopson M."/>
        </authorList>
    </citation>
    <scope>NUCLEOTIDE SEQUENCE</scope>
    <source>
        <strain evidence="2">MM415A01959</strain>
        <strain evidence="3">MM415B02182</strain>
        <strain evidence="1">TM448A00527</strain>
        <strain evidence="4">TM448B00869</strain>
    </source>
</reference>
<dbReference type="EMBL" id="MT144022">
    <property type="protein sequence ID" value="QJA46825.1"/>
    <property type="molecule type" value="Genomic_DNA"/>
</dbReference>
<sequence length="56" mass="6742">MRTVKCPYCGYDMIAMFFQCEDESGFTFGYGCCCNSIFKKEKKRQRKYLKSKRKEE</sequence>
<evidence type="ECO:0000313" key="3">
    <source>
        <dbReference type="EMBL" id="QJA85725.1"/>
    </source>
</evidence>
<dbReference type="EMBL" id="MT142109">
    <property type="protein sequence ID" value="QJA74615.1"/>
    <property type="molecule type" value="Genomic_DNA"/>
</dbReference>
<proteinExistence type="predicted"/>
<accession>A0A6H1ZHS8</accession>
<evidence type="ECO:0000313" key="2">
    <source>
        <dbReference type="EMBL" id="QJA74615.1"/>
    </source>
</evidence>
<dbReference type="EMBL" id="MT142591">
    <property type="protein sequence ID" value="QJA85725.1"/>
    <property type="molecule type" value="Genomic_DNA"/>
</dbReference>
<evidence type="ECO:0000313" key="1">
    <source>
        <dbReference type="EMBL" id="QJA46825.1"/>
    </source>
</evidence>
<dbReference type="EMBL" id="MT144666">
    <property type="protein sequence ID" value="QJH96886.1"/>
    <property type="molecule type" value="Genomic_DNA"/>
</dbReference>
<evidence type="ECO:0000313" key="4">
    <source>
        <dbReference type="EMBL" id="QJH96886.1"/>
    </source>
</evidence>
<organism evidence="1">
    <name type="scientific">viral metagenome</name>
    <dbReference type="NCBI Taxonomy" id="1070528"/>
    <lineage>
        <taxon>unclassified sequences</taxon>
        <taxon>metagenomes</taxon>
        <taxon>organismal metagenomes</taxon>
    </lineage>
</organism>
<name>A0A6H1ZHS8_9ZZZZ</name>